<reference evidence="4" key="2">
    <citation type="submission" date="2025-09" db="UniProtKB">
        <authorList>
            <consortium name="Ensembl"/>
        </authorList>
    </citation>
    <scope>IDENTIFICATION</scope>
</reference>
<evidence type="ECO:0000256" key="2">
    <source>
        <dbReference type="ARBA" id="ARBA00012180"/>
    </source>
</evidence>
<comment type="similarity">
    <text evidence="1">Belongs to the beta type-B retroviral polymerase family. HERV class-II K(HML-2) pol subfamily.</text>
</comment>
<dbReference type="Gene3D" id="3.30.70.270">
    <property type="match status" value="1"/>
</dbReference>
<dbReference type="OMA" id="LATECQD"/>
<dbReference type="InterPro" id="IPR000477">
    <property type="entry name" value="RT_dom"/>
</dbReference>
<dbReference type="GO" id="GO:0006508">
    <property type="term" value="P:proteolysis"/>
    <property type="evidence" value="ECO:0007669"/>
    <property type="project" value="InterPro"/>
</dbReference>
<dbReference type="Pfam" id="PF00078">
    <property type="entry name" value="RVT_1"/>
    <property type="match status" value="1"/>
</dbReference>
<dbReference type="InParanoid" id="A0A674F7R7"/>
<evidence type="ECO:0000313" key="5">
    <source>
        <dbReference type="Proteomes" id="UP000472277"/>
    </source>
</evidence>
<dbReference type="PANTHER" id="PTHR33064">
    <property type="entry name" value="POL PROTEIN"/>
    <property type="match status" value="1"/>
</dbReference>
<accession>A0A674F7R7</accession>
<sequence length="314" mass="35214">MTDVGGHVSHNFLIDTGAQISLIPYDERLAKFATGKSIMFSGVTGAQSKVIQLLPIIEPILGLDNLLRTAKAEQLLFQDHPLWAKDALDCGLIKGCKPVVVEGELPPPMKQYPIKPEAEKSAAEDLPILLERGIVISGPARCNSPLYPVKKGLKWRITVDFRGINKHAVKITPVVADLAYLMASIPSDSEWYSVLDMKNRFWSVPVAEESRHWFGFCCQGEQFKWARVPMGFTNSPTWYHSALKQSLKGWTFEGSVLVQCVDDLLLASKDEETHMRDLTTLVDYLAEQGHKASYEKAQLAKQEVTYLRLRFLRA</sequence>
<dbReference type="GO" id="GO:0004190">
    <property type="term" value="F:aspartic-type endopeptidase activity"/>
    <property type="evidence" value="ECO:0007669"/>
    <property type="project" value="InterPro"/>
</dbReference>
<dbReference type="InterPro" id="IPR043128">
    <property type="entry name" value="Rev_trsase/Diguanyl_cyclase"/>
</dbReference>
<reference evidence="4" key="1">
    <citation type="submission" date="2025-08" db="UniProtKB">
        <authorList>
            <consortium name="Ensembl"/>
        </authorList>
    </citation>
    <scope>IDENTIFICATION</scope>
</reference>
<dbReference type="GO" id="GO:0004523">
    <property type="term" value="F:RNA-DNA hybrid ribonuclease activity"/>
    <property type="evidence" value="ECO:0007669"/>
    <property type="project" value="UniProtKB-EC"/>
</dbReference>
<keyword evidence="5" id="KW-1185">Reference proteome</keyword>
<proteinExistence type="inferred from homology"/>
<dbReference type="Ensembl" id="ENSSTUT00000124432.1">
    <property type="protein sequence ID" value="ENSSTUP00000116343.1"/>
    <property type="gene ID" value="ENSSTUG00000051141.1"/>
</dbReference>
<dbReference type="PROSITE" id="PS00141">
    <property type="entry name" value="ASP_PROTEASE"/>
    <property type="match status" value="1"/>
</dbReference>
<dbReference type="EC" id="3.1.26.4" evidence="2"/>
<dbReference type="Gene3D" id="3.10.10.10">
    <property type="entry name" value="HIV Type 1 Reverse Transcriptase, subunit A, domain 1"/>
    <property type="match status" value="1"/>
</dbReference>
<organism evidence="4 5">
    <name type="scientific">Salmo trutta</name>
    <name type="common">Brown trout</name>
    <dbReference type="NCBI Taxonomy" id="8032"/>
    <lineage>
        <taxon>Eukaryota</taxon>
        <taxon>Metazoa</taxon>
        <taxon>Chordata</taxon>
        <taxon>Craniata</taxon>
        <taxon>Vertebrata</taxon>
        <taxon>Euteleostomi</taxon>
        <taxon>Actinopterygii</taxon>
        <taxon>Neopterygii</taxon>
        <taxon>Teleostei</taxon>
        <taxon>Protacanthopterygii</taxon>
        <taxon>Salmoniformes</taxon>
        <taxon>Salmonidae</taxon>
        <taxon>Salmoninae</taxon>
        <taxon>Salmo</taxon>
    </lineage>
</organism>
<dbReference type="SUPFAM" id="SSF56672">
    <property type="entry name" value="DNA/RNA polymerases"/>
    <property type="match status" value="1"/>
</dbReference>
<dbReference type="InterPro" id="IPR043502">
    <property type="entry name" value="DNA/RNA_pol_sf"/>
</dbReference>
<evidence type="ECO:0000259" key="3">
    <source>
        <dbReference type="PROSITE" id="PS50878"/>
    </source>
</evidence>
<protein>
    <recommendedName>
        <fullName evidence="2">ribonuclease H</fullName>
        <ecNumber evidence="2">3.1.26.4</ecNumber>
    </recommendedName>
</protein>
<evidence type="ECO:0000313" key="4">
    <source>
        <dbReference type="Ensembl" id="ENSSTUP00000116343.1"/>
    </source>
</evidence>
<dbReference type="Proteomes" id="UP000472277">
    <property type="component" value="Chromosome 14"/>
</dbReference>
<dbReference type="GeneTree" id="ENSGT00940000163417"/>
<dbReference type="InterPro" id="IPR051320">
    <property type="entry name" value="Viral_Replic_Matur_Polypro"/>
</dbReference>
<dbReference type="AlphaFoldDB" id="A0A674F7R7"/>
<dbReference type="InterPro" id="IPR001969">
    <property type="entry name" value="Aspartic_peptidase_AS"/>
</dbReference>
<dbReference type="PANTHER" id="PTHR33064:SF37">
    <property type="entry name" value="RIBONUCLEASE H"/>
    <property type="match status" value="1"/>
</dbReference>
<evidence type="ECO:0000256" key="1">
    <source>
        <dbReference type="ARBA" id="ARBA00010879"/>
    </source>
</evidence>
<feature type="domain" description="Reverse transcriptase" evidence="3">
    <location>
        <begin position="130"/>
        <end position="311"/>
    </location>
</feature>
<dbReference type="PROSITE" id="PS50878">
    <property type="entry name" value="RT_POL"/>
    <property type="match status" value="1"/>
</dbReference>
<name>A0A674F7R7_SALTR</name>